<evidence type="ECO:0000313" key="3">
    <source>
        <dbReference type="EMBL" id="KIP02690.1"/>
    </source>
</evidence>
<dbReference type="PANTHER" id="PTHR31836">
    <property type="match status" value="1"/>
</dbReference>
<organism evidence="3 4">
    <name type="scientific">Phlebiopsis gigantea (strain 11061_1 CR5-6)</name>
    <name type="common">White-rot fungus</name>
    <name type="synonym">Peniophora gigantea</name>
    <dbReference type="NCBI Taxonomy" id="745531"/>
    <lineage>
        <taxon>Eukaryota</taxon>
        <taxon>Fungi</taxon>
        <taxon>Dikarya</taxon>
        <taxon>Basidiomycota</taxon>
        <taxon>Agaricomycotina</taxon>
        <taxon>Agaricomycetes</taxon>
        <taxon>Polyporales</taxon>
        <taxon>Phanerochaetaceae</taxon>
        <taxon>Phlebiopsis</taxon>
    </lineage>
</organism>
<evidence type="ECO:0000256" key="1">
    <source>
        <dbReference type="ARBA" id="ARBA00022729"/>
    </source>
</evidence>
<dbReference type="OrthoDB" id="623670at2759"/>
<reference evidence="3 4" key="1">
    <citation type="journal article" date="2014" name="PLoS Genet.">
        <title>Analysis of the Phlebiopsis gigantea genome, transcriptome and secretome provides insight into its pioneer colonization strategies of wood.</title>
        <authorList>
            <person name="Hori C."/>
            <person name="Ishida T."/>
            <person name="Igarashi K."/>
            <person name="Samejima M."/>
            <person name="Suzuki H."/>
            <person name="Master E."/>
            <person name="Ferreira P."/>
            <person name="Ruiz-Duenas F.J."/>
            <person name="Held B."/>
            <person name="Canessa P."/>
            <person name="Larrondo L.F."/>
            <person name="Schmoll M."/>
            <person name="Druzhinina I.S."/>
            <person name="Kubicek C.P."/>
            <person name="Gaskell J.A."/>
            <person name="Kersten P."/>
            <person name="St John F."/>
            <person name="Glasner J."/>
            <person name="Sabat G."/>
            <person name="Splinter BonDurant S."/>
            <person name="Syed K."/>
            <person name="Yadav J."/>
            <person name="Mgbeahuruike A.C."/>
            <person name="Kovalchuk A."/>
            <person name="Asiegbu F.O."/>
            <person name="Lackner G."/>
            <person name="Hoffmeister D."/>
            <person name="Rencoret J."/>
            <person name="Gutierrez A."/>
            <person name="Sun H."/>
            <person name="Lindquist E."/>
            <person name="Barry K."/>
            <person name="Riley R."/>
            <person name="Grigoriev I.V."/>
            <person name="Henrissat B."/>
            <person name="Kues U."/>
            <person name="Berka R.M."/>
            <person name="Martinez A.T."/>
            <person name="Covert S.F."/>
            <person name="Blanchette R.A."/>
            <person name="Cullen D."/>
        </authorList>
    </citation>
    <scope>NUCLEOTIDE SEQUENCE [LARGE SCALE GENOMIC DNA]</scope>
    <source>
        <strain evidence="3 4">11061_1 CR5-6</strain>
    </source>
</reference>
<dbReference type="STRING" id="745531.A0A0C3S3Z1"/>
<dbReference type="Proteomes" id="UP000053257">
    <property type="component" value="Unassembled WGS sequence"/>
</dbReference>
<protein>
    <recommendedName>
        <fullName evidence="5">RlpA-like protein double-psi beta-barrel domain-containing protein</fullName>
    </recommendedName>
</protein>
<evidence type="ECO:0008006" key="5">
    <source>
        <dbReference type="Google" id="ProtNLM"/>
    </source>
</evidence>
<dbReference type="AlphaFoldDB" id="A0A0C3S3Z1"/>
<accession>A0A0C3S3Z1</accession>
<dbReference type="CDD" id="cd22191">
    <property type="entry name" value="DPBB_RlpA_EXP_N-like"/>
    <property type="match status" value="1"/>
</dbReference>
<keyword evidence="4" id="KW-1185">Reference proteome</keyword>
<sequence length="137" mass="14421">MLNLTVHSILSLFVAAASTVFAAPQSVPITGILSGQGTWYEQGLGACGFLENDSEFVVAIGHTLFDTYPGYAGGNPNNNPVCGRTVTAAYQGHTVTATVLDRCVGCDTYDLDFSPAAFSQLAPQSVGRLLGVEWVFN</sequence>
<dbReference type="PANTHER" id="PTHR31836:SF28">
    <property type="entry name" value="SRCR DOMAIN-CONTAINING PROTEIN-RELATED"/>
    <property type="match status" value="1"/>
</dbReference>
<evidence type="ECO:0000256" key="2">
    <source>
        <dbReference type="SAM" id="SignalP"/>
    </source>
</evidence>
<feature type="signal peptide" evidence="2">
    <location>
        <begin position="1"/>
        <end position="22"/>
    </location>
</feature>
<keyword evidence="1 2" id="KW-0732">Signal</keyword>
<dbReference type="InterPro" id="IPR036908">
    <property type="entry name" value="RlpA-like_sf"/>
</dbReference>
<dbReference type="SUPFAM" id="SSF50685">
    <property type="entry name" value="Barwin-like endoglucanases"/>
    <property type="match status" value="1"/>
</dbReference>
<name>A0A0C3S3Z1_PHLG1</name>
<dbReference type="InterPro" id="IPR051477">
    <property type="entry name" value="Expansin_CellWall"/>
</dbReference>
<proteinExistence type="predicted"/>
<dbReference type="EMBL" id="KN840659">
    <property type="protein sequence ID" value="KIP02690.1"/>
    <property type="molecule type" value="Genomic_DNA"/>
</dbReference>
<evidence type="ECO:0000313" key="4">
    <source>
        <dbReference type="Proteomes" id="UP000053257"/>
    </source>
</evidence>
<feature type="chain" id="PRO_5002169778" description="RlpA-like protein double-psi beta-barrel domain-containing protein" evidence="2">
    <location>
        <begin position="23"/>
        <end position="137"/>
    </location>
</feature>
<gene>
    <name evidence="3" type="ORF">PHLGIDRAFT_284161</name>
</gene>
<dbReference type="Gene3D" id="2.40.40.10">
    <property type="entry name" value="RlpA-like domain"/>
    <property type="match status" value="1"/>
</dbReference>
<dbReference type="HOGENOM" id="CLU_047639_6_2_1"/>